<dbReference type="Proteomes" id="UP000729402">
    <property type="component" value="Unassembled WGS sequence"/>
</dbReference>
<dbReference type="AlphaFoldDB" id="A0A8J5W219"/>
<accession>A0A8J5W219</accession>
<reference evidence="1" key="1">
    <citation type="journal article" date="2021" name="bioRxiv">
        <title>Whole Genome Assembly and Annotation of Northern Wild Rice, Zizania palustris L., Supports a Whole Genome Duplication in the Zizania Genus.</title>
        <authorList>
            <person name="Haas M."/>
            <person name="Kono T."/>
            <person name="Macchietto M."/>
            <person name="Millas R."/>
            <person name="McGilp L."/>
            <person name="Shao M."/>
            <person name="Duquette J."/>
            <person name="Hirsch C.N."/>
            <person name="Kimball J."/>
        </authorList>
    </citation>
    <scope>NUCLEOTIDE SEQUENCE</scope>
    <source>
        <tissue evidence="1">Fresh leaf tissue</tissue>
    </source>
</reference>
<organism evidence="1 2">
    <name type="scientific">Zizania palustris</name>
    <name type="common">Northern wild rice</name>
    <dbReference type="NCBI Taxonomy" id="103762"/>
    <lineage>
        <taxon>Eukaryota</taxon>
        <taxon>Viridiplantae</taxon>
        <taxon>Streptophyta</taxon>
        <taxon>Embryophyta</taxon>
        <taxon>Tracheophyta</taxon>
        <taxon>Spermatophyta</taxon>
        <taxon>Magnoliopsida</taxon>
        <taxon>Liliopsida</taxon>
        <taxon>Poales</taxon>
        <taxon>Poaceae</taxon>
        <taxon>BOP clade</taxon>
        <taxon>Oryzoideae</taxon>
        <taxon>Oryzeae</taxon>
        <taxon>Zizaniinae</taxon>
        <taxon>Zizania</taxon>
    </lineage>
</organism>
<reference evidence="1" key="2">
    <citation type="submission" date="2021-02" db="EMBL/GenBank/DDBJ databases">
        <authorList>
            <person name="Kimball J.A."/>
            <person name="Haas M.W."/>
            <person name="Macchietto M."/>
            <person name="Kono T."/>
            <person name="Duquette J."/>
            <person name="Shao M."/>
        </authorList>
    </citation>
    <scope>NUCLEOTIDE SEQUENCE</scope>
    <source>
        <tissue evidence="1">Fresh leaf tissue</tissue>
    </source>
</reference>
<protein>
    <submittedName>
        <fullName evidence="1">Uncharacterized protein</fullName>
    </submittedName>
</protein>
<comment type="caution">
    <text evidence="1">The sequence shown here is derived from an EMBL/GenBank/DDBJ whole genome shotgun (WGS) entry which is preliminary data.</text>
</comment>
<name>A0A8J5W219_ZIZPA</name>
<sequence>MPPRRHLHRLPAARLYASPIDLMPTRCHIRRLPVAHLYASPAASTPPRYRHILSGVRVSMAGCQVGFVAPATNL</sequence>
<dbReference type="EMBL" id="JAAALK010000284">
    <property type="protein sequence ID" value="KAG8069334.1"/>
    <property type="molecule type" value="Genomic_DNA"/>
</dbReference>
<keyword evidence="2" id="KW-1185">Reference proteome</keyword>
<proteinExistence type="predicted"/>
<evidence type="ECO:0000313" key="2">
    <source>
        <dbReference type="Proteomes" id="UP000729402"/>
    </source>
</evidence>
<gene>
    <name evidence="1" type="ORF">GUJ93_ZPchr0005g15052</name>
</gene>
<evidence type="ECO:0000313" key="1">
    <source>
        <dbReference type="EMBL" id="KAG8069334.1"/>
    </source>
</evidence>